<dbReference type="Pfam" id="PF23238">
    <property type="entry name" value="DUF7068"/>
    <property type="match status" value="1"/>
</dbReference>
<keyword evidence="5" id="KW-1185">Reference proteome</keyword>
<dbReference type="EMBL" id="JAADYS010000404">
    <property type="protein sequence ID" value="KAF4470039.1"/>
    <property type="molecule type" value="Genomic_DNA"/>
</dbReference>
<feature type="region of interest" description="Disordered" evidence="1">
    <location>
        <begin position="75"/>
        <end position="94"/>
    </location>
</feature>
<dbReference type="Pfam" id="PF05729">
    <property type="entry name" value="NACHT"/>
    <property type="match status" value="1"/>
</dbReference>
<accession>A0A8H4PC12</accession>
<dbReference type="Gene3D" id="1.25.10.10">
    <property type="entry name" value="Leucine-rich Repeat Variant"/>
    <property type="match status" value="4"/>
</dbReference>
<feature type="domain" description="NACHT" evidence="3">
    <location>
        <begin position="417"/>
        <end position="543"/>
    </location>
</feature>
<dbReference type="InterPro" id="IPR029058">
    <property type="entry name" value="AB_hydrolase_fold"/>
</dbReference>
<dbReference type="InterPro" id="IPR055496">
    <property type="entry name" value="DUF7068"/>
</dbReference>
<feature type="compositionally biased region" description="Basic and acidic residues" evidence="1">
    <location>
        <begin position="78"/>
        <end position="94"/>
    </location>
</feature>
<dbReference type="Gene3D" id="3.40.50.300">
    <property type="entry name" value="P-loop containing nucleotide triphosphate hydrolases"/>
    <property type="match status" value="1"/>
</dbReference>
<dbReference type="PROSITE" id="PS50837">
    <property type="entry name" value="NACHT"/>
    <property type="match status" value="1"/>
</dbReference>
<sequence>MSVLFATFVFGALLFLVFFRFPGKSRCMCARCRCAAPRLGGLQTIPRNENQPKPQFQIVAVPGLGAHPEFTWTSRQTENQKHGDESELENSTKDRCKRGPHLLKDLLPKSFTSARIVSFSYHSEWLSDASVTSPQKIGEELLKSLEEIHTGLPIIFICHSFGGIVVKQALCSAKEHSDIWRHTCGIIFLGTPHQGSSISGVASIIAYWTRFLGSSTVLLSALAANEINLTDLEERFRNWLQRRQDITKPVKLVAVRETKPQDYLGLPLGLIVNRDSAMSYATICEDWSCKHTDLNKFPGHDDDRYSKLEGHIRNLTEKPELERANEILLGKCYHEKELAIQGLSDGLPIENCYINLGLFKSNSGHGGARQGALPPQPSSASPRDPSSLKEPNQAGQVSLSGLFGQYKGGGENITKPRKILIRGCPGIGKSTLCKKIVFEVTRHKQWDDLFDHVLWIRLRRIRSKHNGQQLADLLQQEFFSQERDGSSLATQMVEEFRRNKFERVLFLLDGLDEIHWALGRDNDLYPLLQSLLSMPNIILTCRPHITIPESLIKPDMEAEVIGFRQQQVMEYVSKVRPSCSAHIHGFLQRNRLVQDLVRIPIHLDALCYIWDGKWAGEKGSQQSPRTMTELYKDIELKLWRRDLDRRDMRAMRENFDTMDGQIEESVRSDRQFLEFLAFAGLYSGTLEFDNDFRDQVYRHREDQTTGESHVTPLGDLSFLRTSHPPSESKNSRRTYHFIHLTFQEYFAARYFVRHWMSGTKLTWIKKKGKKGDLSTARFIDEHKYWPYYNVFWRFVSGLLQDVHLSSFFDALDNDRQDLVGLTHQRLLMHCLVEADEDLRCRNELENRLSKWARFQWQVWKIPELFREVEFPDHIIIHMLGTVPRDQISSFLMRLFGRGDLSDELLCAVGAHVDDMCAREILENHTNLPASVTQAVVERLENAGREIQVSAIGILGRQQVLPKDVPDLIVKLSNDEDVHIRLAVTKFFGSQLRDYEKISQKTQEAILRLRQDPKQKVRLGTLQFCDNLRNMPDNFLQKILRWCREDNKEVRLRSIDFLQSRMNLLEILLPSFVDDLSNKGEDIRSAAIGLFKSRDDLSETAVAHFISLLKHPNLGVRWNAVSVLAVQKMLPEEGQQAITSLFRGIDHNTWPEIDKICFRPTKRTTKLFVKTSEIFLQTLTALFKDKNDLALTCVCSILKTQKPFSAEVLGDIVTQLRHVDPVAKDLILVFNGPETIPEPVLWAISALLQHRDKRVRSRAISTLAKQDNLPPSVLPQGITMDLKNEQLEIRVAAVETVSALKLFPDGTTEVIRDLLLNTSHEVQIRVCRALENYRPLPKSILEALAGLWKHENEDVRFEARRIIRNISPPDLPIPTLQLLIELTRHNDEKIRFNAAVPFWGRKILPDSAVEAFIQRFEDDVDNVRVAAIRALSNCDSLPRRALEAITIMLQSSTDEVREEALDLIKSCGVRSQPLPNATVEALRLIFSKKNEEEDIRHSALNALEYQQIASTETLEAITRLLTDQSSRIRTAAMCILKKHETLPANSWKLITEAIHDTDSGSDIERNLFEMLYWRRDKSVPEELLREILCRWDNPDCRGQRINVLTHLEDIPRPLLSEAVRIGGRGFNTELLELLLDSCDEEIISSFFISRESTKEFFRYLFDRSLFKRMSMYFLDADRIRLSTPKSQWTFAPSDPAKFKEAIREARQEIFRQANEQELEALDLWAYDGIEVPIRGTRP</sequence>
<reference evidence="4 5" key="1">
    <citation type="submission" date="2020-01" db="EMBL/GenBank/DDBJ databases">
        <title>Identification and distribution of gene clusters putatively required for synthesis of sphingolipid metabolism inhibitors in phylogenetically diverse species of the filamentous fungus Fusarium.</title>
        <authorList>
            <person name="Kim H.-S."/>
            <person name="Busman M."/>
            <person name="Brown D.W."/>
            <person name="Divon H."/>
            <person name="Uhlig S."/>
            <person name="Proctor R.H."/>
        </authorList>
    </citation>
    <scope>NUCLEOTIDE SEQUENCE [LARGE SCALE GENOMIC DNA]</scope>
    <source>
        <strain evidence="4 5">NRRL 20459</strain>
    </source>
</reference>
<dbReference type="OrthoDB" id="427518at2759"/>
<comment type="caution">
    <text evidence="4">The sequence shown here is derived from an EMBL/GenBank/DDBJ whole genome shotgun (WGS) entry which is preliminary data.</text>
</comment>
<keyword evidence="2" id="KW-0732">Signal</keyword>
<evidence type="ECO:0000313" key="4">
    <source>
        <dbReference type="EMBL" id="KAF4470039.1"/>
    </source>
</evidence>
<dbReference type="PANTHER" id="PTHR46312:SF2">
    <property type="entry name" value="NUCLEOTIDE-BINDING OLIGOMERIZATION DOMAIN-CONTAINING PROTEIN 2-LIKE"/>
    <property type="match status" value="1"/>
</dbReference>
<feature type="signal peptide" evidence="2">
    <location>
        <begin position="1"/>
        <end position="27"/>
    </location>
</feature>
<feature type="region of interest" description="Disordered" evidence="1">
    <location>
        <begin position="365"/>
        <end position="393"/>
    </location>
</feature>
<dbReference type="InterPro" id="IPR027417">
    <property type="entry name" value="P-loop_NTPase"/>
</dbReference>
<dbReference type="InterPro" id="IPR007111">
    <property type="entry name" value="NACHT_NTPase"/>
</dbReference>
<dbReference type="InterPro" id="IPR011989">
    <property type="entry name" value="ARM-like"/>
</dbReference>
<evidence type="ECO:0000259" key="3">
    <source>
        <dbReference type="PROSITE" id="PS50837"/>
    </source>
</evidence>
<evidence type="ECO:0000313" key="5">
    <source>
        <dbReference type="Proteomes" id="UP000554235"/>
    </source>
</evidence>
<organism evidence="4 5">
    <name type="scientific">Fusarium albosuccineum</name>
    <dbReference type="NCBI Taxonomy" id="1237068"/>
    <lineage>
        <taxon>Eukaryota</taxon>
        <taxon>Fungi</taxon>
        <taxon>Dikarya</taxon>
        <taxon>Ascomycota</taxon>
        <taxon>Pezizomycotina</taxon>
        <taxon>Sordariomycetes</taxon>
        <taxon>Hypocreomycetidae</taxon>
        <taxon>Hypocreales</taxon>
        <taxon>Nectriaceae</taxon>
        <taxon>Fusarium</taxon>
        <taxon>Fusarium decemcellulare species complex</taxon>
    </lineage>
</organism>
<dbReference type="Proteomes" id="UP000554235">
    <property type="component" value="Unassembled WGS sequence"/>
</dbReference>
<dbReference type="PANTHER" id="PTHR46312">
    <property type="entry name" value="NACHT DOMAIN-CONTAINING PROTEIN"/>
    <property type="match status" value="1"/>
</dbReference>
<gene>
    <name evidence="4" type="ORF">FALBO_3061</name>
</gene>
<dbReference type="Gene3D" id="3.40.50.1820">
    <property type="entry name" value="alpha/beta hydrolase"/>
    <property type="match status" value="1"/>
</dbReference>
<evidence type="ECO:0000256" key="2">
    <source>
        <dbReference type="SAM" id="SignalP"/>
    </source>
</evidence>
<dbReference type="InterPro" id="IPR016024">
    <property type="entry name" value="ARM-type_fold"/>
</dbReference>
<dbReference type="SUPFAM" id="SSF52540">
    <property type="entry name" value="P-loop containing nucleoside triphosphate hydrolases"/>
    <property type="match status" value="1"/>
</dbReference>
<feature type="chain" id="PRO_5034946199" evidence="2">
    <location>
        <begin position="28"/>
        <end position="1737"/>
    </location>
</feature>
<dbReference type="SUPFAM" id="SSF48371">
    <property type="entry name" value="ARM repeat"/>
    <property type="match status" value="1"/>
</dbReference>
<proteinExistence type="predicted"/>
<name>A0A8H4PC12_9HYPO</name>
<protein>
    <submittedName>
        <fullName evidence="4">Peptidase C14</fullName>
    </submittedName>
</protein>
<evidence type="ECO:0000256" key="1">
    <source>
        <dbReference type="SAM" id="MobiDB-lite"/>
    </source>
</evidence>
<dbReference type="SUPFAM" id="SSF53474">
    <property type="entry name" value="alpha/beta-Hydrolases"/>
    <property type="match status" value="1"/>
</dbReference>